<organism evidence="1 2">
    <name type="scientific">Roseibium suaedae</name>
    <dbReference type="NCBI Taxonomy" id="735517"/>
    <lineage>
        <taxon>Bacteria</taxon>
        <taxon>Pseudomonadati</taxon>
        <taxon>Pseudomonadota</taxon>
        <taxon>Alphaproteobacteria</taxon>
        <taxon>Hyphomicrobiales</taxon>
        <taxon>Stappiaceae</taxon>
        <taxon>Roseibium</taxon>
    </lineage>
</organism>
<dbReference type="EMBL" id="FRBW01000004">
    <property type="protein sequence ID" value="SHM93913.1"/>
    <property type="molecule type" value="Genomic_DNA"/>
</dbReference>
<dbReference type="AlphaFoldDB" id="A0A1M7MTQ0"/>
<proteinExistence type="predicted"/>
<dbReference type="STRING" id="735517.SAMN05444272_3528"/>
<sequence>MKRLGKASGLLVLGAMLALGGCGRRGSLDAPGESAPVAEDPAVVSVPYGAPAGAGVGASSSVTRPAPAQTGRFPLDFLI</sequence>
<gene>
    <name evidence="1" type="ORF">SAMN05444272_3528</name>
</gene>
<dbReference type="Proteomes" id="UP000186002">
    <property type="component" value="Unassembled WGS sequence"/>
</dbReference>
<accession>A0A1M7MTQ0</accession>
<evidence type="ECO:0000313" key="1">
    <source>
        <dbReference type="EMBL" id="SHM93913.1"/>
    </source>
</evidence>
<name>A0A1M7MTQ0_9HYPH</name>
<dbReference type="PROSITE" id="PS51257">
    <property type="entry name" value="PROKAR_LIPOPROTEIN"/>
    <property type="match status" value="1"/>
</dbReference>
<keyword evidence="2" id="KW-1185">Reference proteome</keyword>
<protein>
    <submittedName>
        <fullName evidence="1">Uncharacterized protein</fullName>
    </submittedName>
</protein>
<reference evidence="1 2" key="1">
    <citation type="submission" date="2016-11" db="EMBL/GenBank/DDBJ databases">
        <authorList>
            <person name="Jaros S."/>
            <person name="Januszkiewicz K."/>
            <person name="Wedrychowicz H."/>
        </authorList>
    </citation>
    <scope>NUCLEOTIDE SEQUENCE [LARGE SCALE GENOMIC DNA]</scope>
    <source>
        <strain evidence="1 2">DSM 22153</strain>
    </source>
</reference>
<evidence type="ECO:0000313" key="2">
    <source>
        <dbReference type="Proteomes" id="UP000186002"/>
    </source>
</evidence>